<sequence>MVSSSESPFSRGLNSYPDPWCAVCSNALTDPSGVKDINHHFKNEANPQNGVIPALKRSIDFFCQADGTYRTPIVKPFRPDPSTWPSTQPYPEDWSSSNTECLIAWPGLSTFSPALQGPIEPPTSKYRLKNQEKEEPYEKLGSAALLEGSVPYFGTRYGEYSREIDTNAVCRFFDKNRMGRQQCAKEDTRLIFSSVLVPPSTRQAAAPSRQPDSPPMVCAYPAPPQPVTPSAPRYETYSHELASRPLS</sequence>
<proteinExistence type="predicted"/>
<protein>
    <submittedName>
        <fullName evidence="2">Uncharacterized protein</fullName>
    </submittedName>
</protein>
<feature type="region of interest" description="Disordered" evidence="1">
    <location>
        <begin position="201"/>
        <end position="247"/>
    </location>
</feature>
<evidence type="ECO:0000313" key="2">
    <source>
        <dbReference type="EMBL" id="EUN25592.1"/>
    </source>
</evidence>
<dbReference type="RefSeq" id="XP_014555104.1">
    <property type="nucleotide sequence ID" value="XM_014699618.1"/>
</dbReference>
<feature type="compositionally biased region" description="Basic and acidic residues" evidence="1">
    <location>
        <begin position="236"/>
        <end position="247"/>
    </location>
</feature>
<reference evidence="2 3" key="1">
    <citation type="journal article" date="2013" name="PLoS Genet.">
        <title>Comparative genome structure, secondary metabolite, and effector coding capacity across Cochliobolus pathogens.</title>
        <authorList>
            <person name="Condon B.J."/>
            <person name="Leng Y."/>
            <person name="Wu D."/>
            <person name="Bushley K.E."/>
            <person name="Ohm R.A."/>
            <person name="Otillar R."/>
            <person name="Martin J."/>
            <person name="Schackwitz W."/>
            <person name="Grimwood J."/>
            <person name="MohdZainudin N."/>
            <person name="Xue C."/>
            <person name="Wang R."/>
            <person name="Manning V.A."/>
            <person name="Dhillon B."/>
            <person name="Tu Z.J."/>
            <person name="Steffenson B.J."/>
            <person name="Salamov A."/>
            <person name="Sun H."/>
            <person name="Lowry S."/>
            <person name="LaButti K."/>
            <person name="Han J."/>
            <person name="Copeland A."/>
            <person name="Lindquist E."/>
            <person name="Barry K."/>
            <person name="Schmutz J."/>
            <person name="Baker S.E."/>
            <person name="Ciuffetti L.M."/>
            <person name="Grigoriev I.V."/>
            <person name="Zhong S."/>
            <person name="Turgeon B.G."/>
        </authorList>
    </citation>
    <scope>NUCLEOTIDE SEQUENCE [LARGE SCALE GENOMIC DNA]</scope>
    <source>
        <strain evidence="2 3">FI3</strain>
    </source>
</reference>
<evidence type="ECO:0000313" key="3">
    <source>
        <dbReference type="Proteomes" id="UP000054337"/>
    </source>
</evidence>
<dbReference type="AlphaFoldDB" id="W7EMN5"/>
<accession>W7EMN5</accession>
<dbReference type="Proteomes" id="UP000054337">
    <property type="component" value="Unassembled WGS sequence"/>
</dbReference>
<gene>
    <name evidence="2" type="ORF">COCVIDRAFT_17297</name>
</gene>
<dbReference type="EMBL" id="KI968750">
    <property type="protein sequence ID" value="EUN25592.1"/>
    <property type="molecule type" value="Genomic_DNA"/>
</dbReference>
<dbReference type="HOGENOM" id="CLU_099102_0_0_1"/>
<dbReference type="OrthoDB" id="3692092at2759"/>
<organism evidence="2 3">
    <name type="scientific">Bipolaris victoriae (strain FI3)</name>
    <name type="common">Victoria blight of oats agent</name>
    <name type="synonym">Cochliobolus victoriae</name>
    <dbReference type="NCBI Taxonomy" id="930091"/>
    <lineage>
        <taxon>Eukaryota</taxon>
        <taxon>Fungi</taxon>
        <taxon>Dikarya</taxon>
        <taxon>Ascomycota</taxon>
        <taxon>Pezizomycotina</taxon>
        <taxon>Dothideomycetes</taxon>
        <taxon>Pleosporomycetidae</taxon>
        <taxon>Pleosporales</taxon>
        <taxon>Pleosporineae</taxon>
        <taxon>Pleosporaceae</taxon>
        <taxon>Bipolaris</taxon>
    </lineage>
</organism>
<evidence type="ECO:0000256" key="1">
    <source>
        <dbReference type="SAM" id="MobiDB-lite"/>
    </source>
</evidence>
<name>W7EMN5_BIPV3</name>
<keyword evidence="3" id="KW-1185">Reference proteome</keyword>
<dbReference type="GeneID" id="26251975"/>